<dbReference type="Pfam" id="PF00183">
    <property type="entry name" value="HSP90"/>
    <property type="match status" value="1"/>
</dbReference>
<dbReference type="AlphaFoldDB" id="A0A3D2SP58"/>
<dbReference type="SUPFAM" id="SSF110942">
    <property type="entry name" value="HSP90 C-terminal domain"/>
    <property type="match status" value="1"/>
</dbReference>
<dbReference type="InterPro" id="IPR037196">
    <property type="entry name" value="HSP90_C"/>
</dbReference>
<comment type="caution">
    <text evidence="3">The sequence shown here is derived from an EMBL/GenBank/DDBJ whole genome shotgun (WGS) entry which is preliminary data.</text>
</comment>
<evidence type="ECO:0000256" key="2">
    <source>
        <dbReference type="ARBA" id="ARBA00023186"/>
    </source>
</evidence>
<proteinExistence type="inferred from homology"/>
<keyword evidence="2" id="KW-0143">Chaperone</keyword>
<dbReference type="EMBL" id="DPVE01000123">
    <property type="protein sequence ID" value="HCK29910.1"/>
    <property type="molecule type" value="Genomic_DNA"/>
</dbReference>
<dbReference type="GO" id="GO:0016887">
    <property type="term" value="F:ATP hydrolysis activity"/>
    <property type="evidence" value="ECO:0007669"/>
    <property type="project" value="InterPro"/>
</dbReference>
<reference evidence="3 4" key="1">
    <citation type="journal article" date="2018" name="Nat. Biotechnol.">
        <title>A standardized bacterial taxonomy based on genome phylogeny substantially revises the tree of life.</title>
        <authorList>
            <person name="Parks D.H."/>
            <person name="Chuvochina M."/>
            <person name="Waite D.W."/>
            <person name="Rinke C."/>
            <person name="Skarshewski A."/>
            <person name="Chaumeil P.A."/>
            <person name="Hugenholtz P."/>
        </authorList>
    </citation>
    <scope>NUCLEOTIDE SEQUENCE [LARGE SCALE GENOMIC DNA]</scope>
    <source>
        <strain evidence="3">UBA9669</strain>
    </source>
</reference>
<name>A0A3D2SP58_9GAMM</name>
<dbReference type="Proteomes" id="UP000263596">
    <property type="component" value="Unassembled WGS sequence"/>
</dbReference>
<dbReference type="GO" id="GO:0140662">
    <property type="term" value="F:ATP-dependent protein folding chaperone"/>
    <property type="evidence" value="ECO:0007669"/>
    <property type="project" value="InterPro"/>
</dbReference>
<dbReference type="Gene3D" id="1.20.120.790">
    <property type="entry name" value="Heat shock protein 90, C-terminal domain"/>
    <property type="match status" value="1"/>
</dbReference>
<comment type="similarity">
    <text evidence="1">Belongs to the heat shock protein 90 family.</text>
</comment>
<dbReference type="GO" id="GO:0005524">
    <property type="term" value="F:ATP binding"/>
    <property type="evidence" value="ECO:0007669"/>
    <property type="project" value="InterPro"/>
</dbReference>
<accession>A0A3D2SP58</accession>
<dbReference type="GO" id="GO:0051082">
    <property type="term" value="F:unfolded protein binding"/>
    <property type="evidence" value="ECO:0007669"/>
    <property type="project" value="InterPro"/>
</dbReference>
<dbReference type="InterPro" id="IPR001404">
    <property type="entry name" value="Hsp90_fam"/>
</dbReference>
<feature type="non-terminal residue" evidence="3">
    <location>
        <position position="1"/>
    </location>
</feature>
<gene>
    <name evidence="3" type="ORF">DHW29_06790</name>
</gene>
<evidence type="ECO:0000313" key="4">
    <source>
        <dbReference type="Proteomes" id="UP000263596"/>
    </source>
</evidence>
<evidence type="ECO:0000313" key="3">
    <source>
        <dbReference type="EMBL" id="HCK29910.1"/>
    </source>
</evidence>
<protein>
    <submittedName>
        <fullName evidence="3">Molecular chaperone HtpG</fullName>
    </submittedName>
</protein>
<organism evidence="3 4">
    <name type="scientific">Acinetobacter ursingii</name>
    <dbReference type="NCBI Taxonomy" id="108980"/>
    <lineage>
        <taxon>Bacteria</taxon>
        <taxon>Pseudomonadati</taxon>
        <taxon>Pseudomonadota</taxon>
        <taxon>Gammaproteobacteria</taxon>
        <taxon>Moraxellales</taxon>
        <taxon>Moraxellaceae</taxon>
        <taxon>Acinetobacter</taxon>
    </lineage>
</organism>
<sequence length="67" mass="7337">KQAGQEVPEMKPILEINPEHPLVKKLEGSAQFDDLANVIFDQAVIAEGGLPEDPAAYVKRINSLLLK</sequence>
<evidence type="ECO:0000256" key="1">
    <source>
        <dbReference type="ARBA" id="ARBA00008239"/>
    </source>
</evidence>